<keyword evidence="2" id="KW-0472">Membrane</keyword>
<feature type="transmembrane region" description="Helical" evidence="2">
    <location>
        <begin position="108"/>
        <end position="129"/>
    </location>
</feature>
<protein>
    <recommendedName>
        <fullName evidence="5">Pas domain s-box family protein</fullName>
    </recommendedName>
</protein>
<keyword evidence="4" id="KW-1185">Reference proteome</keyword>
<feature type="compositionally biased region" description="Basic and acidic residues" evidence="1">
    <location>
        <begin position="1270"/>
        <end position="1281"/>
    </location>
</feature>
<reference evidence="3 4" key="1">
    <citation type="submission" date="2014-06" db="EMBL/GenBank/DDBJ databases">
        <authorList>
            <person name="Swart Estienne"/>
        </authorList>
    </citation>
    <scope>NUCLEOTIDE SEQUENCE [LARGE SCALE GENOMIC DNA]</scope>
    <source>
        <strain evidence="3 4">130c</strain>
    </source>
</reference>
<keyword evidence="2" id="KW-1133">Transmembrane helix</keyword>
<dbReference type="EMBL" id="CCKQ01000589">
    <property type="protein sequence ID" value="CDW71672.1"/>
    <property type="molecule type" value="Genomic_DNA"/>
</dbReference>
<feature type="transmembrane region" description="Helical" evidence="2">
    <location>
        <begin position="857"/>
        <end position="879"/>
    </location>
</feature>
<feature type="compositionally biased region" description="Polar residues" evidence="1">
    <location>
        <begin position="1245"/>
        <end position="1258"/>
    </location>
</feature>
<evidence type="ECO:0000256" key="2">
    <source>
        <dbReference type="SAM" id="Phobius"/>
    </source>
</evidence>
<dbReference type="InterPro" id="IPR052994">
    <property type="entry name" value="Tiny_macrocysts_regulators"/>
</dbReference>
<evidence type="ECO:0000256" key="1">
    <source>
        <dbReference type="SAM" id="MobiDB-lite"/>
    </source>
</evidence>
<dbReference type="PANTHER" id="PTHR31600">
    <property type="entry name" value="TINY MACROCYSTS PROTEIN B-RELATED"/>
    <property type="match status" value="1"/>
</dbReference>
<name>A0A077ZNY2_STYLE</name>
<feature type="transmembrane region" description="Helical" evidence="2">
    <location>
        <begin position="20"/>
        <end position="37"/>
    </location>
</feature>
<proteinExistence type="predicted"/>
<accession>A0A077ZNY2</accession>
<feature type="region of interest" description="Disordered" evidence="1">
    <location>
        <begin position="1221"/>
        <end position="1281"/>
    </location>
</feature>
<dbReference type="PANTHER" id="PTHR31600:SF2">
    <property type="entry name" value="GAMETE ENRICHED GENE 10 PROTEIN-RELATED"/>
    <property type="match status" value="1"/>
</dbReference>
<feature type="transmembrane region" description="Helical" evidence="2">
    <location>
        <begin position="76"/>
        <end position="96"/>
    </location>
</feature>
<dbReference type="OrthoDB" id="542352at2759"/>
<evidence type="ECO:0000313" key="3">
    <source>
        <dbReference type="EMBL" id="CDW71672.1"/>
    </source>
</evidence>
<sequence>MTLKLPFQKCPNASVDHRSFYLKFLLDLAFIGSHVLFASFPSLFQYVDIVGVILLLLTLGVCLSKQFVVPIYNKNINITVNLIHWVILSCCFIIVINSFDESVTSVNMYYLAILIPFMVGMSFLVQYHWENRVMDRIRIGQSKMEVQHQYILYLLQEHIRNLRADKDKMSSSLKFLFGILDDHNSDCLKNSCLCHHAESIVWILNQKRDENQIIIDLSTQDLDFLNSIQVEILYSNNNQVNAPFTFNDYLDKKYVMLREKRETLNSKMINEDLKNIDFIFEDDRIQKDQSEDNIYYKIDSQKLKMAYFANFIRQYFESAITKFPNSYDIKLLYSYFALYFMKNIFLCINILKQVDFQKLSLIEKTNFRLNEALLLMEIQNQFLLQENYHQGFQYDLLGVMNYQKVKYKQQMDQRNLDAESFLNYARLQEKFNATIIQLSKHIMQFWYVLQEPILLVDKVISEGFSVADYIALTYDTFNKMDEASKHKNEKIYHSFAIIHQQLLNDSQSYYLYLSKMKNVISMRKFIKKNYQMNDSYFELGLLLVSARYENFGKILENNQSFQRITGFSTIDLKYSSYEIVMNDLVKLYHSKFVSDYNQNGERIMLDRKVNQFIKKKNGYIIPAQIIVKNHFSNTYGYTFIAFFNEIPELQLDGSTSIGIPTSNLMFMLCDNQDGRIYNVCKNSAKYLGIKKHYLIQNSSYLDFEIRIGQISPYLDINNFKDILRNNENRHDNLFYGIFKLDLNCISQRVQSVFQATNYVNARFKIFFEQFHNKSFEYYVIVIQIIEQDQINQNRLSLGFEDERTQTMGQEDSEINKAMAYEDANQSSNSSTDSSKQTDLIKNQTISMEKKTPRSLKIVIQLLLIMFLTMITVSAVNLYLTQSRQQKIISQIEIANKSSGRLNFAGRCRLMVRELMNIANGLEPTSTKLLSNRSQYYKTQLLMFQEQLRIGQNQLDNYNYLFSDHFQEDVKRENLFVQYLDENGRIYASNHTLNYLMNIYVSKLLEFYNYNMTQLKTKMDIQQLKNASYKFKPTAIDQTIFFVIQNGNDVLNSYIWTTDELYNEEVENYANDTIFQTEITIILSIIIIAIVFLVVTPIISVIQDRQYQAVAFFLLVPKNQIDKLIEQTQKCLEQLIVQDNLQLKSKQGKYIAGDQNADQSSRNEMMSQNIGELQNNNTNNNISFQTMNHTKQENTISDMDILVTHNQNDISLYDANSNVSRQQLKDETQRQMQGRTLLNRLKSRSKQNNDYSSSSQASDEISHENINNDQNQEKQNQDKKVEEDKLNEIEENEGKQQTLLNFKKSKRIKVITISLTFMVCFCVYFLGSFFMTQNTYNRILVIMDQLNTIYNKDICIENAMIFLKESFAQNVSYVLFHQPKTIASNYYIQQCLELEHKYTILRKNQDTAFDDVKRFMIDIETDRLCQVIYPNDSARLKVCQTSYNGILLKGIQNALSIVISNLNQLDLRFNSMKQRTLDEIKVFNNNTELREMVEMKVYIMDEIFNQLKLRSYSSGTQYLDQQTAQYVIFFTAFIATIFVLIIVIFGVVLSKMRNYLWQINLAMKVLPLDDLPKGTINNLKKFFKN</sequence>
<dbReference type="InParanoid" id="A0A077ZNY2"/>
<feature type="transmembrane region" description="Helical" evidence="2">
    <location>
        <begin position="1309"/>
        <end position="1330"/>
    </location>
</feature>
<evidence type="ECO:0008006" key="5">
    <source>
        <dbReference type="Google" id="ProtNLM"/>
    </source>
</evidence>
<feature type="transmembrane region" description="Helical" evidence="2">
    <location>
        <begin position="1080"/>
        <end position="1101"/>
    </location>
</feature>
<gene>
    <name evidence="3" type="primary">Contig56.g66</name>
    <name evidence="3" type="ORF">STYLEM_619</name>
</gene>
<keyword evidence="2" id="KW-0812">Transmembrane</keyword>
<feature type="transmembrane region" description="Helical" evidence="2">
    <location>
        <begin position="1525"/>
        <end position="1548"/>
    </location>
</feature>
<evidence type="ECO:0000313" key="4">
    <source>
        <dbReference type="Proteomes" id="UP000039865"/>
    </source>
</evidence>
<dbReference type="Proteomes" id="UP000039865">
    <property type="component" value="Unassembled WGS sequence"/>
</dbReference>
<organism evidence="3 4">
    <name type="scientific">Stylonychia lemnae</name>
    <name type="common">Ciliate</name>
    <dbReference type="NCBI Taxonomy" id="5949"/>
    <lineage>
        <taxon>Eukaryota</taxon>
        <taxon>Sar</taxon>
        <taxon>Alveolata</taxon>
        <taxon>Ciliophora</taxon>
        <taxon>Intramacronucleata</taxon>
        <taxon>Spirotrichea</taxon>
        <taxon>Stichotrichia</taxon>
        <taxon>Sporadotrichida</taxon>
        <taxon>Oxytrichidae</taxon>
        <taxon>Stylonychinae</taxon>
        <taxon>Stylonychia</taxon>
    </lineage>
</organism>
<feature type="transmembrane region" description="Helical" evidence="2">
    <location>
        <begin position="43"/>
        <end position="64"/>
    </location>
</feature>